<accession>A0A839EGI9</accession>
<dbReference type="Proteomes" id="UP000549052">
    <property type="component" value="Unassembled WGS sequence"/>
</dbReference>
<name>A0A839EGI9_9HYPH</name>
<keyword evidence="2" id="KW-1185">Reference proteome</keyword>
<proteinExistence type="predicted"/>
<comment type="caution">
    <text evidence="1">The sequence shown here is derived from an EMBL/GenBank/DDBJ whole genome shotgun (WGS) entry which is preliminary data.</text>
</comment>
<dbReference type="RefSeq" id="WP_182547470.1">
    <property type="nucleotide sequence ID" value="NZ_JACGXN010000001.1"/>
</dbReference>
<protein>
    <submittedName>
        <fullName evidence="1">Uncharacterized protein (DUF2336 family)</fullName>
    </submittedName>
</protein>
<dbReference type="EMBL" id="JACGXN010000001">
    <property type="protein sequence ID" value="MBA8876704.1"/>
    <property type="molecule type" value="Genomic_DNA"/>
</dbReference>
<gene>
    <name evidence="1" type="ORF">FHW16_000386</name>
</gene>
<organism evidence="1 2">
    <name type="scientific">Phyllobacterium myrsinacearum</name>
    <dbReference type="NCBI Taxonomy" id="28101"/>
    <lineage>
        <taxon>Bacteria</taxon>
        <taxon>Pseudomonadati</taxon>
        <taxon>Pseudomonadota</taxon>
        <taxon>Alphaproteobacteria</taxon>
        <taxon>Hyphomicrobiales</taxon>
        <taxon>Phyllobacteriaceae</taxon>
        <taxon>Phyllobacterium</taxon>
    </lineage>
</organism>
<dbReference type="AlphaFoldDB" id="A0A839EGI9"/>
<evidence type="ECO:0000313" key="2">
    <source>
        <dbReference type="Proteomes" id="UP000549052"/>
    </source>
</evidence>
<reference evidence="1 2" key="1">
    <citation type="submission" date="2020-07" db="EMBL/GenBank/DDBJ databases">
        <title>Genomic Encyclopedia of Type Strains, Phase IV (KMG-V): Genome sequencing to study the core and pangenomes of soil and plant-associated prokaryotes.</title>
        <authorList>
            <person name="Whitman W."/>
        </authorList>
    </citation>
    <scope>NUCLEOTIDE SEQUENCE [LARGE SCALE GENOMIC DNA]</scope>
    <source>
        <strain evidence="1 2">AN3</strain>
    </source>
</reference>
<evidence type="ECO:0000313" key="1">
    <source>
        <dbReference type="EMBL" id="MBA8876704.1"/>
    </source>
</evidence>
<sequence>MKYPEFRALEDRNGGSKADDLLTASITAFCCVARPAKSDARQLEDLAVPLLALASPRVRRHAAAALSEMPHAPKRLILALAEDDVDISAPLLLRSPVLKSDDLIDLIQHRGIGHARAIARRHIEDPMLLQTLRHFHDPAIDRALALQDGLPVSEKENPLDLTETESPRLRETREALRALMRESDTGLSTDQALADALIDAALLDQTHAFRAAFTKALDLDSETAERIIGHGLNAELTIALASLGLSAEAAHLVLTGLFGLVHKDLHSLRLFVLSYRQIDQDKAQVTIQRWKTAENSQKLRQKLREMAADFERGGSASASNRKVS</sequence>